<sequence>MNWDDVRIFLALAECGSLSAAARRLAIDHTTVARRVSALEAAIGVRLMDRLPRAVVLTEAGAAFAERAQGMRAAAFAMQRAARGMDDAMAGPVRVSAPPLFARRVVTPHLGELRRRHPGIVLDLIGDVAFADLDRSEADLAVRLSRPEGLGLVARRIGGFGFALSAAPVWAARDPSEWRFVAHDRSALERPQDLWLDGFLGGRPVVFRSNDDAILAAAAQAGVGVALLPAYLALPGLVDLPADRPLPRREVWLAVHDDVRRAPRVRAVIEFLAEVTDGVSSSSAGAPSPARPGAPGSGRR</sequence>
<dbReference type="PANTHER" id="PTHR30537:SF3">
    <property type="entry name" value="TRANSCRIPTIONAL REGULATORY PROTEIN"/>
    <property type="match status" value="1"/>
</dbReference>
<evidence type="ECO:0000256" key="1">
    <source>
        <dbReference type="ARBA" id="ARBA00009437"/>
    </source>
</evidence>
<dbReference type="InterPro" id="IPR036388">
    <property type="entry name" value="WH-like_DNA-bd_sf"/>
</dbReference>
<evidence type="ECO:0000256" key="5">
    <source>
        <dbReference type="SAM" id="MobiDB-lite"/>
    </source>
</evidence>
<proteinExistence type="inferred from homology"/>
<evidence type="ECO:0000313" key="7">
    <source>
        <dbReference type="EMBL" id="SBV97145.1"/>
    </source>
</evidence>
<reference evidence="7" key="1">
    <citation type="submission" date="2016-04" db="EMBL/GenBank/DDBJ databases">
        <authorList>
            <person name="Evans L.H."/>
            <person name="Alamgir A."/>
            <person name="Owens N."/>
            <person name="Weber N.D."/>
            <person name="Virtaneva K."/>
            <person name="Barbian K."/>
            <person name="Babar A."/>
            <person name="Rosenke K."/>
        </authorList>
    </citation>
    <scope>NUCLEOTIDE SEQUENCE</scope>
    <source>
        <strain evidence="7">86</strain>
    </source>
</reference>
<keyword evidence="4" id="KW-0804">Transcription</keyword>
<dbReference type="EMBL" id="FLUO01000001">
    <property type="protein sequence ID" value="SBV97145.1"/>
    <property type="molecule type" value="Genomic_DNA"/>
</dbReference>
<dbReference type="SUPFAM" id="SSF53850">
    <property type="entry name" value="Periplasmic binding protein-like II"/>
    <property type="match status" value="1"/>
</dbReference>
<evidence type="ECO:0000256" key="2">
    <source>
        <dbReference type="ARBA" id="ARBA00023015"/>
    </source>
</evidence>
<dbReference type="PANTHER" id="PTHR30537">
    <property type="entry name" value="HTH-TYPE TRANSCRIPTIONAL REGULATOR"/>
    <property type="match status" value="1"/>
</dbReference>
<dbReference type="AlphaFoldDB" id="A0A212JD09"/>
<dbReference type="SUPFAM" id="SSF46785">
    <property type="entry name" value="Winged helix' DNA-binding domain"/>
    <property type="match status" value="1"/>
</dbReference>
<dbReference type="InterPro" id="IPR000847">
    <property type="entry name" value="LysR_HTH_N"/>
</dbReference>
<dbReference type="InterPro" id="IPR005119">
    <property type="entry name" value="LysR_subst-bd"/>
</dbReference>
<dbReference type="PROSITE" id="PS50931">
    <property type="entry name" value="HTH_LYSR"/>
    <property type="match status" value="1"/>
</dbReference>
<organism evidence="7">
    <name type="scientific">uncultured Alphaproteobacteria bacterium</name>
    <dbReference type="NCBI Taxonomy" id="91750"/>
    <lineage>
        <taxon>Bacteria</taxon>
        <taxon>Pseudomonadati</taxon>
        <taxon>Pseudomonadota</taxon>
        <taxon>Alphaproteobacteria</taxon>
        <taxon>environmental samples</taxon>
    </lineage>
</organism>
<comment type="similarity">
    <text evidence="1">Belongs to the LysR transcriptional regulatory family.</text>
</comment>
<dbReference type="Gene3D" id="3.40.190.290">
    <property type="match status" value="1"/>
</dbReference>
<feature type="region of interest" description="Disordered" evidence="5">
    <location>
        <begin position="277"/>
        <end position="300"/>
    </location>
</feature>
<feature type="domain" description="HTH lysR-type" evidence="6">
    <location>
        <begin position="1"/>
        <end position="58"/>
    </location>
</feature>
<name>A0A212JD09_9PROT</name>
<evidence type="ECO:0000256" key="4">
    <source>
        <dbReference type="ARBA" id="ARBA00023163"/>
    </source>
</evidence>
<dbReference type="InterPro" id="IPR036390">
    <property type="entry name" value="WH_DNA-bd_sf"/>
</dbReference>
<dbReference type="GO" id="GO:0003700">
    <property type="term" value="F:DNA-binding transcription factor activity"/>
    <property type="evidence" value="ECO:0007669"/>
    <property type="project" value="InterPro"/>
</dbReference>
<keyword evidence="2" id="KW-0805">Transcription regulation</keyword>
<dbReference type="GO" id="GO:0006351">
    <property type="term" value="P:DNA-templated transcription"/>
    <property type="evidence" value="ECO:0007669"/>
    <property type="project" value="TreeGrafter"/>
</dbReference>
<protein>
    <submittedName>
        <fullName evidence="7">Transcriptional regulator, LysR family</fullName>
    </submittedName>
</protein>
<accession>A0A212JD09</accession>
<feature type="compositionally biased region" description="Low complexity" evidence="5">
    <location>
        <begin position="280"/>
        <end position="294"/>
    </location>
</feature>
<keyword evidence="3" id="KW-0238">DNA-binding</keyword>
<dbReference type="Pfam" id="PF00126">
    <property type="entry name" value="HTH_1"/>
    <property type="match status" value="1"/>
</dbReference>
<evidence type="ECO:0000259" key="6">
    <source>
        <dbReference type="PROSITE" id="PS50931"/>
    </source>
</evidence>
<evidence type="ECO:0000256" key="3">
    <source>
        <dbReference type="ARBA" id="ARBA00023125"/>
    </source>
</evidence>
<dbReference type="Pfam" id="PF03466">
    <property type="entry name" value="LysR_substrate"/>
    <property type="match status" value="1"/>
</dbReference>
<gene>
    <name evidence="7" type="ORF">KL86APRO_10849</name>
</gene>
<dbReference type="InterPro" id="IPR058163">
    <property type="entry name" value="LysR-type_TF_proteobact-type"/>
</dbReference>
<dbReference type="GO" id="GO:0043565">
    <property type="term" value="F:sequence-specific DNA binding"/>
    <property type="evidence" value="ECO:0007669"/>
    <property type="project" value="TreeGrafter"/>
</dbReference>
<dbReference type="Gene3D" id="1.10.10.10">
    <property type="entry name" value="Winged helix-like DNA-binding domain superfamily/Winged helix DNA-binding domain"/>
    <property type="match status" value="1"/>
</dbReference>